<reference evidence="2 3" key="1">
    <citation type="submission" date="2017-07" db="EMBL/GenBank/DDBJ databases">
        <title>Isolation and whole genome analysis of endospore-forming bacteria from heroin.</title>
        <authorList>
            <person name="Kalinowski J."/>
            <person name="Ahrens B."/>
            <person name="Al-Dilaimi A."/>
            <person name="Winkler A."/>
            <person name="Wibberg D."/>
            <person name="Schleenbecker U."/>
            <person name="Ruckert C."/>
            <person name="Wolfel R."/>
            <person name="Grass G."/>
        </authorList>
    </citation>
    <scope>NUCLEOTIDE SEQUENCE [LARGE SCALE GENOMIC DNA]</scope>
    <source>
        <strain evidence="2 3">7523-2</strain>
    </source>
</reference>
<name>A0A268RZH2_SHOCL</name>
<proteinExistence type="predicted"/>
<dbReference type="PROSITE" id="PS51677">
    <property type="entry name" value="NODB"/>
    <property type="match status" value="1"/>
</dbReference>
<dbReference type="CDD" id="cd10917">
    <property type="entry name" value="CE4_NodB_like_6s_7s"/>
    <property type="match status" value="1"/>
</dbReference>
<dbReference type="Gene3D" id="3.20.20.370">
    <property type="entry name" value="Glycoside hydrolase/deacetylase"/>
    <property type="match status" value="1"/>
</dbReference>
<accession>A0A268RZH2</accession>
<dbReference type="InterPro" id="IPR002509">
    <property type="entry name" value="NODB_dom"/>
</dbReference>
<comment type="caution">
    <text evidence="2">The sequence shown here is derived from an EMBL/GenBank/DDBJ whole genome shotgun (WGS) entry which is preliminary data.</text>
</comment>
<dbReference type="InterPro" id="IPR011330">
    <property type="entry name" value="Glyco_hydro/deAcase_b/a-brl"/>
</dbReference>
<gene>
    <name evidence="2" type="ORF">CHH61_12275</name>
</gene>
<evidence type="ECO:0000313" key="3">
    <source>
        <dbReference type="Proteomes" id="UP000216133"/>
    </source>
</evidence>
<evidence type="ECO:0000259" key="1">
    <source>
        <dbReference type="PROSITE" id="PS51677"/>
    </source>
</evidence>
<dbReference type="EMBL" id="NPBS01000064">
    <property type="protein sequence ID" value="PAF25640.1"/>
    <property type="molecule type" value="Genomic_DNA"/>
</dbReference>
<sequence>MRGVFHVSKNWLTVVVFICVSSLLFGGGFSEAISYRAVEEDGGKIKRPALVQTTALTQIQREKIQFQGPDDEKRLALTFDDGPDPVYTERLLDLLKEEDIKATFFVLGYKAKQHPSLLKRMVAEGHSIGNHSFTHQELTKLEQSEVLDEVEQTQAVIEEATGVTTDLVRAPYGSVNDMVVKTLTRNSYHLIGWSIDSLDWQYQLPFSIAMNVVEDAHSGGIILHHDGTATSYQLFEDLPAEIEWLKEKGYTFVTVPELLHLPEAS</sequence>
<evidence type="ECO:0000313" key="2">
    <source>
        <dbReference type="EMBL" id="PAF25640.1"/>
    </source>
</evidence>
<dbReference type="AlphaFoldDB" id="A0A268RZH2"/>
<dbReference type="InterPro" id="IPR050248">
    <property type="entry name" value="Polysacc_deacetylase_ArnD"/>
</dbReference>
<dbReference type="PANTHER" id="PTHR10587">
    <property type="entry name" value="GLYCOSYL TRANSFERASE-RELATED"/>
    <property type="match status" value="1"/>
</dbReference>
<organism evidence="2 3">
    <name type="scientific">Shouchella clausii</name>
    <name type="common">Alkalihalobacillus clausii</name>
    <dbReference type="NCBI Taxonomy" id="79880"/>
    <lineage>
        <taxon>Bacteria</taxon>
        <taxon>Bacillati</taxon>
        <taxon>Bacillota</taxon>
        <taxon>Bacilli</taxon>
        <taxon>Bacillales</taxon>
        <taxon>Bacillaceae</taxon>
        <taxon>Shouchella</taxon>
    </lineage>
</organism>
<dbReference type="Proteomes" id="UP000216133">
    <property type="component" value="Unassembled WGS sequence"/>
</dbReference>
<dbReference type="Pfam" id="PF01522">
    <property type="entry name" value="Polysacc_deac_1"/>
    <property type="match status" value="1"/>
</dbReference>
<protein>
    <recommendedName>
        <fullName evidence="1">NodB homology domain-containing protein</fullName>
    </recommendedName>
</protein>
<dbReference type="GO" id="GO:0005975">
    <property type="term" value="P:carbohydrate metabolic process"/>
    <property type="evidence" value="ECO:0007669"/>
    <property type="project" value="InterPro"/>
</dbReference>
<feature type="domain" description="NodB homology" evidence="1">
    <location>
        <begin position="73"/>
        <end position="253"/>
    </location>
</feature>
<dbReference type="SUPFAM" id="SSF88713">
    <property type="entry name" value="Glycoside hydrolase/deacetylase"/>
    <property type="match status" value="1"/>
</dbReference>
<dbReference type="GO" id="GO:0016810">
    <property type="term" value="F:hydrolase activity, acting on carbon-nitrogen (but not peptide) bonds"/>
    <property type="evidence" value="ECO:0007669"/>
    <property type="project" value="InterPro"/>
</dbReference>